<proteinExistence type="inferred from homology"/>
<dbReference type="PANTHER" id="PTHR45884">
    <property type="entry name" value="N-ACETYLTRANSFERASE ECO"/>
    <property type="match status" value="1"/>
</dbReference>
<keyword evidence="3" id="KW-0808">Transferase</keyword>
<evidence type="ECO:0000256" key="5">
    <source>
        <dbReference type="ARBA" id="ARBA00022771"/>
    </source>
</evidence>
<dbReference type="OMA" id="YHEHPAT"/>
<reference evidence="12" key="2">
    <citation type="submission" date="2012-12" db="EMBL/GenBank/DDBJ databases">
        <authorList>
            <consortium name="WormBase Consortium"/>
            <person name="Ghedin E."/>
            <person name="Paulini M."/>
        </authorList>
    </citation>
    <scope>NUCLEOTIDE SEQUENCE</scope>
    <source>
        <strain evidence="12">FR3</strain>
    </source>
</reference>
<dbReference type="GO" id="GO:0008270">
    <property type="term" value="F:zinc ion binding"/>
    <property type="evidence" value="ECO:0007669"/>
    <property type="project" value="UniProtKB-KW"/>
</dbReference>
<evidence type="ECO:0000256" key="4">
    <source>
        <dbReference type="ARBA" id="ARBA00022723"/>
    </source>
</evidence>
<comment type="subcellular location">
    <subcellularLocation>
        <location evidence="1">Nucleus</location>
    </subcellularLocation>
</comment>
<evidence type="ECO:0000256" key="8">
    <source>
        <dbReference type="ARBA" id="ARBA00023306"/>
    </source>
</evidence>
<keyword evidence="6" id="KW-0862">Zinc</keyword>
<dbReference type="GO" id="GO:0061733">
    <property type="term" value="F:protein-lysine-acetyltransferase activity"/>
    <property type="evidence" value="ECO:0007669"/>
    <property type="project" value="TreeGrafter"/>
</dbReference>
<dbReference type="GO" id="GO:0000785">
    <property type="term" value="C:chromatin"/>
    <property type="evidence" value="ECO:0007669"/>
    <property type="project" value="TreeGrafter"/>
</dbReference>
<evidence type="ECO:0000256" key="2">
    <source>
        <dbReference type="ARBA" id="ARBA00005816"/>
    </source>
</evidence>
<keyword evidence="8" id="KW-0131">Cell cycle</keyword>
<name>A0A1I9G4G4_BRUMA</name>
<gene>
    <name evidence="12" type="primary">Bm11035</name>
    <name evidence="12" type="ORF">BM_Bm11035</name>
</gene>
<reference evidence="12" key="1">
    <citation type="journal article" date="2007" name="Science">
        <title>Draft genome of the filarial nematode parasite Brugia malayi.</title>
        <authorList>
            <person name="Ghedin E."/>
            <person name="Wang S."/>
            <person name="Spiro D."/>
            <person name="Caler E."/>
            <person name="Zhao Q."/>
            <person name="Crabtree J."/>
            <person name="Allen J.E."/>
            <person name="Delcher A.L."/>
            <person name="Guiliano D.B."/>
            <person name="Miranda-Saavedra D."/>
            <person name="Angiuoli S.V."/>
            <person name="Creasy T."/>
            <person name="Amedeo P."/>
            <person name="Haas B."/>
            <person name="El-Sayed N.M."/>
            <person name="Wortman J.R."/>
            <person name="Feldblyum T."/>
            <person name="Tallon L."/>
            <person name="Schatz M."/>
            <person name="Shumway M."/>
            <person name="Koo H."/>
            <person name="Salzberg S.L."/>
            <person name="Schobel S."/>
            <person name="Pertea M."/>
            <person name="Pop M."/>
            <person name="White O."/>
            <person name="Barton G.J."/>
            <person name="Carlow C.K."/>
            <person name="Crawford M.J."/>
            <person name="Daub J."/>
            <person name="Dimmic M.W."/>
            <person name="Estes C.F."/>
            <person name="Foster J.M."/>
            <person name="Ganatra M."/>
            <person name="Gregory W.F."/>
            <person name="Johnson N.M."/>
            <person name="Jin J."/>
            <person name="Komuniecki R."/>
            <person name="Korf I."/>
            <person name="Kumar S."/>
            <person name="Laney S."/>
            <person name="Li B.W."/>
            <person name="Li W."/>
            <person name="Lindblom T.H."/>
            <person name="Lustigman S."/>
            <person name="Ma D."/>
            <person name="Maina C.V."/>
            <person name="Martin D.M."/>
            <person name="McCarter J.P."/>
            <person name="McReynolds L."/>
            <person name="Mitreva M."/>
            <person name="Nutman T.B."/>
            <person name="Parkinson J."/>
            <person name="Peregrin-Alvarez J.M."/>
            <person name="Poole C."/>
            <person name="Ren Q."/>
            <person name="Saunders L."/>
            <person name="Sluder A.E."/>
            <person name="Smith K."/>
            <person name="Stanke M."/>
            <person name="Unnasch T.R."/>
            <person name="Ware J."/>
            <person name="Wei A.D."/>
            <person name="Weil G."/>
            <person name="Williams D.J."/>
            <person name="Zhang Y."/>
            <person name="Williams S.A."/>
            <person name="Fraser-Liggett C."/>
            <person name="Slatko B."/>
            <person name="Blaxter M.L."/>
            <person name="Scott A.L."/>
        </authorList>
    </citation>
    <scope>NUCLEOTIDE SEQUENCE</scope>
    <source>
        <strain evidence="12">FR3</strain>
    </source>
</reference>
<dbReference type="PANTHER" id="PTHR45884:SF2">
    <property type="entry name" value="N-ACETYLTRANSFERASE ECO"/>
    <property type="match status" value="1"/>
</dbReference>
<feature type="domain" description="N-acetyltransferase ESCO zinc-finger" evidence="10">
    <location>
        <begin position="95"/>
        <end position="134"/>
    </location>
</feature>
<dbReference type="GO" id="GO:0007064">
    <property type="term" value="P:mitotic sister chromatid cohesion"/>
    <property type="evidence" value="ECO:0007669"/>
    <property type="project" value="TreeGrafter"/>
</dbReference>
<keyword evidence="4" id="KW-0479">Metal-binding</keyword>
<evidence type="ECO:0000256" key="7">
    <source>
        <dbReference type="ARBA" id="ARBA00023242"/>
    </source>
</evidence>
<feature type="domain" description="N-acetyltransferase ESCO acetyl-transferase" evidence="11">
    <location>
        <begin position="260"/>
        <end position="321"/>
    </location>
</feature>
<keyword evidence="5" id="KW-0863">Zinc-finger</keyword>
<dbReference type="InterPro" id="IPR028005">
    <property type="entry name" value="AcTrfase_ESCO_Znf_dom"/>
</dbReference>
<evidence type="ECO:0000256" key="3">
    <source>
        <dbReference type="ARBA" id="ARBA00022679"/>
    </source>
</evidence>
<dbReference type="EMBL" id="LN857016">
    <property type="protein sequence ID" value="CDQ04002.1"/>
    <property type="molecule type" value="Genomic_DNA"/>
</dbReference>
<evidence type="ECO:0000259" key="10">
    <source>
        <dbReference type="Pfam" id="PF13878"/>
    </source>
</evidence>
<organism evidence="12">
    <name type="scientific">Brugia malayi</name>
    <name type="common">Filarial nematode worm</name>
    <dbReference type="NCBI Taxonomy" id="6279"/>
    <lineage>
        <taxon>Eukaryota</taxon>
        <taxon>Metazoa</taxon>
        <taxon>Ecdysozoa</taxon>
        <taxon>Nematoda</taxon>
        <taxon>Chromadorea</taxon>
        <taxon>Rhabditida</taxon>
        <taxon>Spirurina</taxon>
        <taxon>Spiruromorpha</taxon>
        <taxon>Filarioidea</taxon>
        <taxon>Onchocercidae</taxon>
        <taxon>Brugia</taxon>
    </lineage>
</organism>
<evidence type="ECO:0000313" key="12">
    <source>
        <dbReference type="EMBL" id="CDQ04002.1"/>
    </source>
</evidence>
<protein>
    <submittedName>
        <fullName evidence="12">Bm11035</fullName>
    </submittedName>
</protein>
<evidence type="ECO:0000256" key="9">
    <source>
        <dbReference type="ARBA" id="ARBA00023315"/>
    </source>
</evidence>
<dbReference type="Pfam" id="PF13880">
    <property type="entry name" value="Acetyltransf_13"/>
    <property type="match status" value="1"/>
</dbReference>
<dbReference type="AlphaFoldDB" id="A0A1I9G4G4"/>
<evidence type="ECO:0000256" key="1">
    <source>
        <dbReference type="ARBA" id="ARBA00004123"/>
    </source>
</evidence>
<accession>A0A1I9G4G4</accession>
<keyword evidence="7" id="KW-0539">Nucleus</keyword>
<comment type="similarity">
    <text evidence="2">Belongs to the acetyltransferase family. ECO subfamily.</text>
</comment>
<evidence type="ECO:0000256" key="6">
    <source>
        <dbReference type="ARBA" id="ARBA00022833"/>
    </source>
</evidence>
<dbReference type="InterPro" id="IPR028009">
    <property type="entry name" value="ESCO_Acetyltransf_dom"/>
</dbReference>
<keyword evidence="9" id="KW-0012">Acyltransferase</keyword>
<dbReference type="Pfam" id="PF13878">
    <property type="entry name" value="zf-C2H2_3"/>
    <property type="match status" value="1"/>
</dbReference>
<sequence>MPILRQKLLTDFYFSPEKLCESNAAVQPNTSCKTNYVVDPNCENDEFSEPLSSAENYPLSVSPTTASPSKVIRTVILSKKGCKKRRNMSMDDSKQMILDAGQKQFGHQQCGQCDMVYDCDSLFDQKQHQEFHNRFLSTKWFRVQSSQLNVWKRAAFCIVEQFEGNYSHIFCITQTSKCTLKTRVDKIILECINKELGYTPDLAQVWTSDGRRQAWVYVTASDKYYFIGAVALVEKISRKQLQYAEENSAANNDIIPTSNNVYMGVNRIWVHQTLRRRGIAALLLDHARSYFVSSDSVPREMIAFSSLTDSGLAFARNYISGGKLVCHDDDNDTDDDDDDGDSDDDDGSVDNFYNFKLYFSII</sequence>
<dbReference type="GO" id="GO:0005634">
    <property type="term" value="C:nucleus"/>
    <property type="evidence" value="ECO:0007669"/>
    <property type="project" value="UniProtKB-SubCell"/>
</dbReference>
<evidence type="ECO:0000259" key="11">
    <source>
        <dbReference type="Pfam" id="PF13880"/>
    </source>
</evidence>